<dbReference type="AlphaFoldDB" id="A0AAU7QC72"/>
<evidence type="ECO:0000256" key="1">
    <source>
        <dbReference type="SAM" id="Coils"/>
    </source>
</evidence>
<proteinExistence type="predicted"/>
<evidence type="ECO:0000313" key="3">
    <source>
        <dbReference type="EMBL" id="XBS69811.1"/>
    </source>
</evidence>
<dbReference type="EMBL" id="CP157947">
    <property type="protein sequence ID" value="XBS69811.1"/>
    <property type="molecule type" value="Genomic_DNA"/>
</dbReference>
<feature type="coiled-coil region" evidence="1">
    <location>
        <begin position="70"/>
        <end position="97"/>
    </location>
</feature>
<gene>
    <name evidence="3" type="ORF">ABK905_26620</name>
</gene>
<sequence length="265" mass="28803">MRLSALVEQEQDNYANAAMPATLDEARAAADSGRKHLENCVRDKNATEALLNERQSRLEAIKALLAEEWNVIAEHEAAFLEEEVAALKRTVEIQDQRIANAYTRATESYRQKILGLHSKTDFETSNALAEEAQAQFFQRLANQPEDASDAGKDDKEQSSPAPTSPAKPVNQEIRPNRLVEECAATPAKQQPVTALANLAALSSEIVERAARRAERQASQHVVSASAEGAVSIEAEYETHAHPNSTNPPPANPTTVGAPLALQPLL</sequence>
<organism evidence="3">
    <name type="scientific">Acerihabitans sp. KWT182</name>
    <dbReference type="NCBI Taxonomy" id="3157919"/>
    <lineage>
        <taxon>Bacteria</taxon>
        <taxon>Pseudomonadati</taxon>
        <taxon>Pseudomonadota</taxon>
        <taxon>Gammaproteobacteria</taxon>
        <taxon>Enterobacterales</taxon>
        <taxon>Pectobacteriaceae</taxon>
        <taxon>Acerihabitans</taxon>
    </lineage>
</organism>
<accession>A0AAU7QC72</accession>
<reference evidence="3" key="1">
    <citation type="submission" date="2024-06" db="EMBL/GenBank/DDBJ databases">
        <authorList>
            <person name="Coelho C."/>
            <person name="Bento M."/>
            <person name="Garcia E."/>
            <person name="Camelo A."/>
            <person name="Brandao I."/>
            <person name="Espirito Santo C."/>
            <person name="Trovao J."/>
            <person name="Verissimo A."/>
            <person name="Costa J."/>
            <person name="Tiago I."/>
        </authorList>
    </citation>
    <scope>NUCLEOTIDE SEQUENCE</scope>
    <source>
        <strain evidence="3">KWT182</strain>
    </source>
</reference>
<evidence type="ECO:0000256" key="2">
    <source>
        <dbReference type="SAM" id="MobiDB-lite"/>
    </source>
</evidence>
<feature type="region of interest" description="Disordered" evidence="2">
    <location>
        <begin position="142"/>
        <end position="173"/>
    </location>
</feature>
<keyword evidence="1" id="KW-0175">Coiled coil</keyword>
<feature type="region of interest" description="Disordered" evidence="2">
    <location>
        <begin position="237"/>
        <end position="265"/>
    </location>
</feature>
<protein>
    <submittedName>
        <fullName evidence="3">Uncharacterized protein</fullName>
    </submittedName>
</protein>
<name>A0AAU7QC72_9GAMM</name>